<dbReference type="PANTHER" id="PTHR47506">
    <property type="entry name" value="TRANSCRIPTIONAL REGULATORY PROTEIN"/>
    <property type="match status" value="1"/>
</dbReference>
<proteinExistence type="predicted"/>
<dbReference type="InterPro" id="IPR036271">
    <property type="entry name" value="Tet_transcr_reg_TetR-rel_C_sf"/>
</dbReference>
<dbReference type="InterPro" id="IPR009057">
    <property type="entry name" value="Homeodomain-like_sf"/>
</dbReference>
<keyword evidence="2 4" id="KW-0238">DNA-binding</keyword>
<dbReference type="Gene3D" id="1.10.357.10">
    <property type="entry name" value="Tetracycline Repressor, domain 2"/>
    <property type="match status" value="1"/>
</dbReference>
<evidence type="ECO:0000256" key="3">
    <source>
        <dbReference type="ARBA" id="ARBA00023163"/>
    </source>
</evidence>
<feature type="DNA-binding region" description="H-T-H motif" evidence="4">
    <location>
        <begin position="29"/>
        <end position="48"/>
    </location>
</feature>
<dbReference type="Pfam" id="PF00440">
    <property type="entry name" value="TetR_N"/>
    <property type="match status" value="1"/>
</dbReference>
<keyword evidence="1" id="KW-0805">Transcription regulation</keyword>
<keyword evidence="3" id="KW-0804">Transcription</keyword>
<sequence length="195" mass="21891">MVRPREFDEDQALNAAMQVFWEKGFEATSLSDLTSRMGIQRPSMYAAFGDKKQLFEAALRKYTQSHAAHVRAELQSSSSVKQAFSNFYKGIVAEEYENGINRGCFCINTMVELAPHDERFEILTREHQMYLSAVFQETLERGIRSGELGVTIDARALAHTLVSLLIGITVMMKSRPARSFVDDAVATALMLLDGK</sequence>
<name>A0ABY3B4B8_9BACL</name>
<dbReference type="InterPro" id="IPR011075">
    <property type="entry name" value="TetR_C"/>
</dbReference>
<reference evidence="6 7" key="1">
    <citation type="submission" date="2019-07" db="EMBL/GenBank/DDBJ databases">
        <title>Paenibacillus ottowii sp. nov. isolated from a fermentation system processing bovine manure.</title>
        <authorList>
            <person name="Velazquez L.F."/>
            <person name="Rajbanshi S."/>
            <person name="Guan S."/>
            <person name="Hinchee M."/>
            <person name="Welsh A."/>
        </authorList>
    </citation>
    <scope>NUCLEOTIDE SEQUENCE [LARGE SCALE GENOMIC DNA]</scope>
    <source>
        <strain evidence="6 7">MS2379</strain>
    </source>
</reference>
<dbReference type="SUPFAM" id="SSF46689">
    <property type="entry name" value="Homeodomain-like"/>
    <property type="match status" value="1"/>
</dbReference>
<feature type="domain" description="HTH tetR-type" evidence="5">
    <location>
        <begin position="6"/>
        <end position="66"/>
    </location>
</feature>
<keyword evidence="7" id="KW-1185">Reference proteome</keyword>
<evidence type="ECO:0000313" key="6">
    <source>
        <dbReference type="EMBL" id="TQR98737.1"/>
    </source>
</evidence>
<dbReference type="PROSITE" id="PS50977">
    <property type="entry name" value="HTH_TETR_2"/>
    <property type="match status" value="1"/>
</dbReference>
<dbReference type="Gene3D" id="1.10.10.60">
    <property type="entry name" value="Homeodomain-like"/>
    <property type="match status" value="1"/>
</dbReference>
<protein>
    <submittedName>
        <fullName evidence="6">TetR/AcrR family transcriptional regulator</fullName>
    </submittedName>
</protein>
<dbReference type="PANTHER" id="PTHR47506:SF1">
    <property type="entry name" value="HTH-TYPE TRANSCRIPTIONAL REGULATOR YJDC"/>
    <property type="match status" value="1"/>
</dbReference>
<comment type="caution">
    <text evidence="6">The sequence shown here is derived from an EMBL/GenBank/DDBJ whole genome shotgun (WGS) entry which is preliminary data.</text>
</comment>
<dbReference type="PROSITE" id="PS01081">
    <property type="entry name" value="HTH_TETR_1"/>
    <property type="match status" value="1"/>
</dbReference>
<dbReference type="SUPFAM" id="SSF48498">
    <property type="entry name" value="Tetracyclin repressor-like, C-terminal domain"/>
    <property type="match status" value="1"/>
</dbReference>
<evidence type="ECO:0000259" key="5">
    <source>
        <dbReference type="PROSITE" id="PS50977"/>
    </source>
</evidence>
<evidence type="ECO:0000256" key="1">
    <source>
        <dbReference type="ARBA" id="ARBA00023015"/>
    </source>
</evidence>
<organism evidence="6 7">
    <name type="scientific">Paenibacillus ottowii</name>
    <dbReference type="NCBI Taxonomy" id="2315729"/>
    <lineage>
        <taxon>Bacteria</taxon>
        <taxon>Bacillati</taxon>
        <taxon>Bacillota</taxon>
        <taxon>Bacilli</taxon>
        <taxon>Bacillales</taxon>
        <taxon>Paenibacillaceae</taxon>
        <taxon>Paenibacillus</taxon>
    </lineage>
</organism>
<dbReference type="Proteomes" id="UP000319219">
    <property type="component" value="Unassembled WGS sequence"/>
</dbReference>
<dbReference type="RefSeq" id="WP_142612878.1">
    <property type="nucleotide sequence ID" value="NZ_VIJZ01000004.1"/>
</dbReference>
<evidence type="ECO:0000313" key="7">
    <source>
        <dbReference type="Proteomes" id="UP000319219"/>
    </source>
</evidence>
<dbReference type="InterPro" id="IPR023772">
    <property type="entry name" value="DNA-bd_HTH_TetR-type_CS"/>
</dbReference>
<evidence type="ECO:0000256" key="2">
    <source>
        <dbReference type="ARBA" id="ARBA00023125"/>
    </source>
</evidence>
<accession>A0ABY3B4B8</accession>
<dbReference type="PRINTS" id="PR00455">
    <property type="entry name" value="HTHTETR"/>
</dbReference>
<evidence type="ECO:0000256" key="4">
    <source>
        <dbReference type="PROSITE-ProRule" id="PRU00335"/>
    </source>
</evidence>
<dbReference type="InterPro" id="IPR001647">
    <property type="entry name" value="HTH_TetR"/>
</dbReference>
<dbReference type="Pfam" id="PF16925">
    <property type="entry name" value="TetR_C_13"/>
    <property type="match status" value="1"/>
</dbReference>
<gene>
    <name evidence="6" type="ORF">FKV70_11205</name>
</gene>
<dbReference type="EMBL" id="VIJZ01000004">
    <property type="protein sequence ID" value="TQR98737.1"/>
    <property type="molecule type" value="Genomic_DNA"/>
</dbReference>